<dbReference type="AlphaFoldDB" id="A0A8H8NZY3"/>
<gene>
    <name evidence="3" type="ORF">RhiXN_07696</name>
</gene>
<feature type="compositionally biased region" description="Polar residues" evidence="1">
    <location>
        <begin position="50"/>
        <end position="71"/>
    </location>
</feature>
<evidence type="ECO:0000313" key="4">
    <source>
        <dbReference type="Proteomes" id="UP000650533"/>
    </source>
</evidence>
<protein>
    <submittedName>
        <fullName evidence="3">Reverse transcriptase (RNA-dependent DNA polymerase)</fullName>
    </submittedName>
</protein>
<proteinExistence type="predicted"/>
<evidence type="ECO:0000259" key="2">
    <source>
        <dbReference type="Pfam" id="PF07727"/>
    </source>
</evidence>
<feature type="compositionally biased region" description="Low complexity" evidence="1">
    <location>
        <begin position="28"/>
        <end position="49"/>
    </location>
</feature>
<keyword evidence="3" id="KW-0695">RNA-directed DNA polymerase</keyword>
<dbReference type="KEGG" id="rsx:RhiXN_07696"/>
<organism evidence="3 4">
    <name type="scientific">Rhizoctonia solani</name>
    <dbReference type="NCBI Taxonomy" id="456999"/>
    <lineage>
        <taxon>Eukaryota</taxon>
        <taxon>Fungi</taxon>
        <taxon>Dikarya</taxon>
        <taxon>Basidiomycota</taxon>
        <taxon>Agaricomycotina</taxon>
        <taxon>Agaricomycetes</taxon>
        <taxon>Cantharellales</taxon>
        <taxon>Ceratobasidiaceae</taxon>
        <taxon>Rhizoctonia</taxon>
    </lineage>
</organism>
<accession>A0A8H8NZY3</accession>
<dbReference type="Pfam" id="PF07727">
    <property type="entry name" value="RVT_2"/>
    <property type="match status" value="1"/>
</dbReference>
<feature type="compositionally biased region" description="Pro residues" evidence="1">
    <location>
        <begin position="79"/>
        <end position="89"/>
    </location>
</feature>
<feature type="region of interest" description="Disordered" evidence="1">
    <location>
        <begin position="1"/>
        <end position="93"/>
    </location>
</feature>
<dbReference type="EMBL" id="CP059666">
    <property type="protein sequence ID" value="QRW22660.1"/>
    <property type="molecule type" value="Genomic_DNA"/>
</dbReference>
<feature type="region of interest" description="Disordered" evidence="1">
    <location>
        <begin position="102"/>
        <end position="121"/>
    </location>
</feature>
<evidence type="ECO:0000256" key="1">
    <source>
        <dbReference type="SAM" id="MobiDB-lite"/>
    </source>
</evidence>
<feature type="compositionally biased region" description="Basic and acidic residues" evidence="1">
    <location>
        <begin position="1"/>
        <end position="24"/>
    </location>
</feature>
<keyword evidence="3" id="KW-0808">Transferase</keyword>
<reference evidence="3" key="1">
    <citation type="submission" date="2020-05" db="EMBL/GenBank/DDBJ databases">
        <title>Evolutionary and genomic comparisons of hybrid uninucleate and nonhybrid Rhizoctonia fungi.</title>
        <authorList>
            <person name="Li C."/>
            <person name="Chen X."/>
        </authorList>
    </citation>
    <scope>NUCLEOTIDE SEQUENCE</scope>
    <source>
        <strain evidence="3">AG-1 IA</strain>
    </source>
</reference>
<dbReference type="RefSeq" id="XP_043182897.1">
    <property type="nucleotide sequence ID" value="XM_043327512.1"/>
</dbReference>
<name>A0A8H8NZY3_9AGAM</name>
<dbReference type="InterPro" id="IPR013103">
    <property type="entry name" value="RVT_2"/>
</dbReference>
<sequence length="524" mass="59226">MEHTNKNNNDVHTHTLDKNKDSTCRSENNQNTDNIKDINTNTTPTTETIQLPSTPEQKSNSMPATRTSPHSLSERPYPRPHTPPAPSKPAVPRFTRSRATASNIPHTFERLNNSGKSVPQSTTRNFESINWIKAIEDLQKIIDKNIRNPNNIDPTNLSEYGTNPNIGNIPHEAMSSLNNQWLSQADESHEFNEWAQVNYTSLLQWSLNKYLDEQNSPRWEDAIQDPLFGDLWLEGGQAKMKRLIDDDVFNTILQAEVPRGHKILGLQNVTKLKLNHDGTPIFKVHTVVQGHQQEPGISYDNTFSNTPAFEAFCIMIAAAAHHDFDAHIIDVTGAYTHAPIDRPLYVEFPEGFGKKGPYVMRLKKALYGAHQSGYLWEQYCNNKINSLGYTINPANISVFTRNKDNIFTMMIAYVDNFLICCSKGHINTVKSEIMNLFNCKDLGKAKQFVGISISRNRPNKTITLTNKKYIKDIIKLAGMTGAPHALSPMSHTHPVLVPKEKENRNSTYPYAANIGWLLWIAQTI</sequence>
<dbReference type="GeneID" id="67029975"/>
<feature type="domain" description="Reverse transcriptase Ty1/copia-type" evidence="2">
    <location>
        <begin position="256"/>
        <end position="489"/>
    </location>
</feature>
<dbReference type="Proteomes" id="UP000650533">
    <property type="component" value="Chromosome 9"/>
</dbReference>
<keyword evidence="3" id="KW-0548">Nucleotidyltransferase</keyword>
<evidence type="ECO:0000313" key="3">
    <source>
        <dbReference type="EMBL" id="QRW22660.1"/>
    </source>
</evidence>
<dbReference type="GO" id="GO:0003964">
    <property type="term" value="F:RNA-directed DNA polymerase activity"/>
    <property type="evidence" value="ECO:0007669"/>
    <property type="project" value="UniProtKB-KW"/>
</dbReference>